<feature type="transmembrane region" description="Helical" evidence="2">
    <location>
        <begin position="67"/>
        <end position="89"/>
    </location>
</feature>
<reference evidence="4 6" key="2">
    <citation type="submission" date="2019-03" db="EMBL/GenBank/DDBJ databases">
        <title>Genomics of glacier-inhabiting Cryobacterium strains.</title>
        <authorList>
            <person name="Liu Q."/>
            <person name="Xin Y.-H."/>
        </authorList>
    </citation>
    <scope>NUCLEOTIDE SEQUENCE [LARGE SCALE GENOMIC DNA]</scope>
    <source>
        <strain evidence="4 6">Hh34</strain>
    </source>
</reference>
<dbReference type="Proteomes" id="UP000199681">
    <property type="component" value="Unassembled WGS sequence"/>
</dbReference>
<dbReference type="STRING" id="995038.SAMN05216274_106110"/>
<name>A0A1I3AH55_9MICO</name>
<dbReference type="RefSeq" id="WP_092449278.1">
    <property type="nucleotide sequence ID" value="NZ_BKAC01000005.1"/>
</dbReference>
<evidence type="ECO:0000256" key="1">
    <source>
        <dbReference type="SAM" id="MobiDB-lite"/>
    </source>
</evidence>
<keyword evidence="5" id="KW-1185">Reference proteome</keyword>
<dbReference type="Proteomes" id="UP000297963">
    <property type="component" value="Unassembled WGS sequence"/>
</dbReference>
<keyword evidence="2" id="KW-0812">Transmembrane</keyword>
<accession>A0A1I3AH55</accession>
<evidence type="ECO:0000313" key="6">
    <source>
        <dbReference type="Proteomes" id="UP000297963"/>
    </source>
</evidence>
<comment type="caution">
    <text evidence="4">The sequence shown here is derived from an EMBL/GenBank/DDBJ whole genome shotgun (WGS) entry which is preliminary data.</text>
</comment>
<dbReference type="AlphaFoldDB" id="A0A1I3AH55"/>
<feature type="transmembrane region" description="Helical" evidence="2">
    <location>
        <begin position="109"/>
        <end position="134"/>
    </location>
</feature>
<sequence length="164" mass="16985">MNATRDDDALNWAGDDDPTLAPGGTGRAAPETTSLPEGWTTPKKDAAPTDIAADADKTESDGAAASSAALVGVGILAGMYLLYSIGWFIGVSRLARSTVLTSGDPVADFMTSLGGWLAVAAPVIWFGATFWLTLSRPRARWVWLLIGAVVLIPVPFLLGSGLPG</sequence>
<gene>
    <name evidence="4" type="ORF">E3O11_04475</name>
    <name evidence="3" type="ORF">SAMN05216274_106110</name>
</gene>
<evidence type="ECO:0000313" key="5">
    <source>
        <dbReference type="Proteomes" id="UP000199681"/>
    </source>
</evidence>
<proteinExistence type="predicted"/>
<keyword evidence="2" id="KW-1133">Transmembrane helix</keyword>
<dbReference type="EMBL" id="FOPW01000006">
    <property type="protein sequence ID" value="SFH48681.1"/>
    <property type="molecule type" value="Genomic_DNA"/>
</dbReference>
<dbReference type="EMBL" id="SOFE01000008">
    <property type="protein sequence ID" value="TFB86545.1"/>
    <property type="molecule type" value="Genomic_DNA"/>
</dbReference>
<keyword evidence="2" id="KW-0472">Membrane</keyword>
<evidence type="ECO:0000313" key="4">
    <source>
        <dbReference type="EMBL" id="TFB86545.1"/>
    </source>
</evidence>
<reference evidence="3 5" key="1">
    <citation type="submission" date="2016-10" db="EMBL/GenBank/DDBJ databases">
        <authorList>
            <person name="Varghese N."/>
            <person name="Submissions S."/>
        </authorList>
    </citation>
    <scope>NUCLEOTIDE SEQUENCE [LARGE SCALE GENOMIC DNA]</scope>
    <source>
        <strain evidence="3 5">GMCC 1.11211</strain>
    </source>
</reference>
<feature type="transmembrane region" description="Helical" evidence="2">
    <location>
        <begin position="141"/>
        <end position="162"/>
    </location>
</feature>
<protein>
    <submittedName>
        <fullName evidence="4">DNA polymerase III subunit gamma/tau</fullName>
    </submittedName>
</protein>
<evidence type="ECO:0000313" key="3">
    <source>
        <dbReference type="EMBL" id="SFH48681.1"/>
    </source>
</evidence>
<evidence type="ECO:0000256" key="2">
    <source>
        <dbReference type="SAM" id="Phobius"/>
    </source>
</evidence>
<feature type="region of interest" description="Disordered" evidence="1">
    <location>
        <begin position="1"/>
        <end position="47"/>
    </location>
</feature>
<organism evidence="4 6">
    <name type="scientific">Cryobacterium levicorallinum</name>
    <dbReference type="NCBI Taxonomy" id="995038"/>
    <lineage>
        <taxon>Bacteria</taxon>
        <taxon>Bacillati</taxon>
        <taxon>Actinomycetota</taxon>
        <taxon>Actinomycetes</taxon>
        <taxon>Micrococcales</taxon>
        <taxon>Microbacteriaceae</taxon>
        <taxon>Cryobacterium</taxon>
    </lineage>
</organism>